<feature type="transmembrane region" description="Helical" evidence="1">
    <location>
        <begin position="104"/>
        <end position="124"/>
    </location>
</feature>
<dbReference type="Proteomes" id="UP000559027">
    <property type="component" value="Unassembled WGS sequence"/>
</dbReference>
<organism evidence="2 3">
    <name type="scientific">Leucocoprinus leucothites</name>
    <dbReference type="NCBI Taxonomy" id="201217"/>
    <lineage>
        <taxon>Eukaryota</taxon>
        <taxon>Fungi</taxon>
        <taxon>Dikarya</taxon>
        <taxon>Basidiomycota</taxon>
        <taxon>Agaricomycotina</taxon>
        <taxon>Agaricomycetes</taxon>
        <taxon>Agaricomycetidae</taxon>
        <taxon>Agaricales</taxon>
        <taxon>Agaricineae</taxon>
        <taxon>Agaricaceae</taxon>
        <taxon>Leucocoprinus</taxon>
    </lineage>
</organism>
<keyword evidence="1" id="KW-0812">Transmembrane</keyword>
<evidence type="ECO:0000256" key="1">
    <source>
        <dbReference type="SAM" id="Phobius"/>
    </source>
</evidence>
<evidence type="ECO:0000313" key="3">
    <source>
        <dbReference type="Proteomes" id="UP000559027"/>
    </source>
</evidence>
<proteinExistence type="predicted"/>
<evidence type="ECO:0000313" key="2">
    <source>
        <dbReference type="EMBL" id="KAF5346753.1"/>
    </source>
</evidence>
<name>A0A8H5FS55_9AGAR</name>
<dbReference type="AlphaFoldDB" id="A0A8H5FS55"/>
<accession>A0A8H5FS55</accession>
<keyword evidence="3" id="KW-1185">Reference proteome</keyword>
<keyword evidence="1" id="KW-0472">Membrane</keyword>
<gene>
    <name evidence="2" type="ORF">D9756_010379</name>
</gene>
<keyword evidence="1" id="KW-1133">Transmembrane helix</keyword>
<reference evidence="2 3" key="1">
    <citation type="journal article" date="2020" name="ISME J.">
        <title>Uncovering the hidden diversity of litter-decomposition mechanisms in mushroom-forming fungi.</title>
        <authorList>
            <person name="Floudas D."/>
            <person name="Bentzer J."/>
            <person name="Ahren D."/>
            <person name="Johansson T."/>
            <person name="Persson P."/>
            <person name="Tunlid A."/>
        </authorList>
    </citation>
    <scope>NUCLEOTIDE SEQUENCE [LARGE SCALE GENOMIC DNA]</scope>
    <source>
        <strain evidence="2 3">CBS 146.42</strain>
    </source>
</reference>
<sequence>MDASVARISPPLPLYTRDPFASNSSRGSSDSCTDPSRTIVFEELGYTFSGTTCESRHDCRLSRTSIAQARFLHDDVFPPSYFESTRDVLPQYSTQCEPITLARYLFRLGFLFPPFWVIGACILLSPLRVPSSAADQESGVGVWLPEKTEAEKQAFIAHLRKAELKWAKRCLVALAILACVAGITAGLAVWVRR</sequence>
<protein>
    <submittedName>
        <fullName evidence="2">Uncharacterized protein</fullName>
    </submittedName>
</protein>
<feature type="transmembrane region" description="Helical" evidence="1">
    <location>
        <begin position="170"/>
        <end position="191"/>
    </location>
</feature>
<dbReference type="OrthoDB" id="3358294at2759"/>
<comment type="caution">
    <text evidence="2">The sequence shown here is derived from an EMBL/GenBank/DDBJ whole genome shotgun (WGS) entry which is preliminary data.</text>
</comment>
<dbReference type="EMBL" id="JAACJO010000030">
    <property type="protein sequence ID" value="KAF5346753.1"/>
    <property type="molecule type" value="Genomic_DNA"/>
</dbReference>